<evidence type="ECO:0000256" key="1">
    <source>
        <dbReference type="ARBA" id="ARBA00010577"/>
    </source>
</evidence>
<sequence length="313" mass="34423">MASISSADINKILGKTDASSAVNKKSDSTGKLTTDKGTKIVKSGGQFDKNSFLKILSAQLSNLDPTANQDSTAYVTQMAQFAAMEQMYNLNDTMTTFSYQQLVGKGVTMNVTNNEGQYYTGIIRGISKDQYGTYASVEINENGKNIYKVFDVKNIDTILEVPNYSSEMLSNSDFSVALSLKDQKAVISTYDEKGKNIIVKGTVKSAFIDNGVVKVRIETGEKDEDGNPIIKEYPYVSIIKAGDLTEQDMDVKPEEPPAETETEKKSETSQETTSSTNENKTSNVLSMVENTGKDGYKENYDNELEKLHQILGK</sequence>
<organism evidence="5 6">
    <name type="scientific">Clostridium weizhouense</name>
    <dbReference type="NCBI Taxonomy" id="2859781"/>
    <lineage>
        <taxon>Bacteria</taxon>
        <taxon>Bacillati</taxon>
        <taxon>Bacillota</taxon>
        <taxon>Clostridia</taxon>
        <taxon>Eubacteriales</taxon>
        <taxon>Clostridiaceae</taxon>
        <taxon>Clostridium</taxon>
    </lineage>
</organism>
<evidence type="ECO:0000256" key="4">
    <source>
        <dbReference type="SAM" id="MobiDB-lite"/>
    </source>
</evidence>
<evidence type="ECO:0000313" key="6">
    <source>
        <dbReference type="Proteomes" id="UP001519921"/>
    </source>
</evidence>
<proteinExistence type="inferred from homology"/>
<dbReference type="Proteomes" id="UP001519921">
    <property type="component" value="Unassembled WGS sequence"/>
</dbReference>
<dbReference type="RefSeq" id="WP_219777620.1">
    <property type="nucleotide sequence ID" value="NZ_JAHXPT010000001.1"/>
</dbReference>
<feature type="region of interest" description="Disordered" evidence="4">
    <location>
        <begin position="244"/>
        <end position="300"/>
    </location>
</feature>
<keyword evidence="6" id="KW-1185">Reference proteome</keyword>
<comment type="function">
    <text evidence="3">Required for flagellar hook formation. May act as a scaffolding protein.</text>
</comment>
<name>A0ABS7AIS8_9CLOT</name>
<keyword evidence="5" id="KW-0966">Cell projection</keyword>
<protein>
    <recommendedName>
        <fullName evidence="3">Basal-body rod modification protein FlgD</fullName>
    </recommendedName>
</protein>
<dbReference type="EMBL" id="JAHXPT010000001">
    <property type="protein sequence ID" value="MBW6408557.1"/>
    <property type="molecule type" value="Genomic_DNA"/>
</dbReference>
<keyword evidence="5" id="KW-0282">Flagellum</keyword>
<evidence type="ECO:0000313" key="5">
    <source>
        <dbReference type="EMBL" id="MBW6408557.1"/>
    </source>
</evidence>
<comment type="caution">
    <text evidence="5">The sequence shown here is derived from an EMBL/GenBank/DDBJ whole genome shotgun (WGS) entry which is preliminary data.</text>
</comment>
<gene>
    <name evidence="5" type="ORF">KYD98_00460</name>
</gene>
<reference evidence="5 6" key="1">
    <citation type="submission" date="2021-07" db="EMBL/GenBank/DDBJ databases">
        <title>Clostridium weizhouense sp. nov., an anaerobic bacterium isolated from activated sludge of Petroleum wastewater.</title>
        <authorList>
            <person name="Li Q."/>
        </authorList>
    </citation>
    <scope>NUCLEOTIDE SEQUENCE [LARGE SCALE GENOMIC DNA]</scope>
    <source>
        <strain evidence="5 6">YB-6</strain>
    </source>
</reference>
<accession>A0ABS7AIS8</accession>
<keyword evidence="5" id="KW-0969">Cilium</keyword>
<comment type="similarity">
    <text evidence="1 3">Belongs to the FlgD family.</text>
</comment>
<feature type="compositionally biased region" description="Basic and acidic residues" evidence="4">
    <location>
        <begin position="249"/>
        <end position="268"/>
    </location>
</feature>
<feature type="compositionally biased region" description="Low complexity" evidence="4">
    <location>
        <begin position="269"/>
        <end position="283"/>
    </location>
</feature>
<dbReference type="Pfam" id="PF03963">
    <property type="entry name" value="FlgD"/>
    <property type="match status" value="1"/>
</dbReference>
<feature type="compositionally biased region" description="Basic and acidic residues" evidence="4">
    <location>
        <begin position="291"/>
        <end position="300"/>
    </location>
</feature>
<evidence type="ECO:0000256" key="2">
    <source>
        <dbReference type="ARBA" id="ARBA00022795"/>
    </source>
</evidence>
<keyword evidence="2 3" id="KW-1005">Bacterial flagellum biogenesis</keyword>
<dbReference type="InterPro" id="IPR005648">
    <property type="entry name" value="FlgD"/>
</dbReference>
<evidence type="ECO:0000256" key="3">
    <source>
        <dbReference type="RuleBase" id="RU362076"/>
    </source>
</evidence>